<dbReference type="InterPro" id="IPR013563">
    <property type="entry name" value="Oligopep_ABC_C"/>
</dbReference>
<keyword evidence="4 6" id="KW-0067">ATP-binding</keyword>
<dbReference type="FunFam" id="3.40.50.300:FF:000016">
    <property type="entry name" value="Oligopeptide ABC transporter ATP-binding component"/>
    <property type="match status" value="1"/>
</dbReference>
<dbReference type="GO" id="GO:0005524">
    <property type="term" value="F:ATP binding"/>
    <property type="evidence" value="ECO:0007669"/>
    <property type="project" value="UniProtKB-KW"/>
</dbReference>
<evidence type="ECO:0000313" key="7">
    <source>
        <dbReference type="Proteomes" id="UP001319921"/>
    </source>
</evidence>
<feature type="domain" description="ABC transporter" evidence="5">
    <location>
        <begin position="18"/>
        <end position="247"/>
    </location>
</feature>
<dbReference type="SMART" id="SM00382">
    <property type="entry name" value="AAA"/>
    <property type="match status" value="1"/>
</dbReference>
<dbReference type="NCBIfam" id="TIGR01727">
    <property type="entry name" value="oligo_HPY"/>
    <property type="match status" value="1"/>
</dbReference>
<proteinExistence type="inferred from homology"/>
<evidence type="ECO:0000256" key="4">
    <source>
        <dbReference type="ARBA" id="ARBA00022840"/>
    </source>
</evidence>
<dbReference type="RefSeq" id="WP_229569728.1">
    <property type="nucleotide sequence ID" value="NZ_AP025226.1"/>
</dbReference>
<evidence type="ECO:0000256" key="1">
    <source>
        <dbReference type="ARBA" id="ARBA00005417"/>
    </source>
</evidence>
<accession>A0AAQ4CUD1</accession>
<dbReference type="InterPro" id="IPR003439">
    <property type="entry name" value="ABC_transporter-like_ATP-bd"/>
</dbReference>
<dbReference type="PROSITE" id="PS50893">
    <property type="entry name" value="ABC_TRANSPORTER_2"/>
    <property type="match status" value="1"/>
</dbReference>
<dbReference type="Pfam" id="PF08352">
    <property type="entry name" value="oligo_HPY"/>
    <property type="match status" value="1"/>
</dbReference>
<comment type="similarity">
    <text evidence="1">Belongs to the ABC transporter superfamily.</text>
</comment>
<dbReference type="InterPro" id="IPR050319">
    <property type="entry name" value="ABC_transp_ATP-bind"/>
</dbReference>
<protein>
    <submittedName>
        <fullName evidence="6">Dipeptide/oligopeptide/nickel ABC transporter ATP-binding protein</fullName>
    </submittedName>
</protein>
<dbReference type="Gene3D" id="3.40.50.300">
    <property type="entry name" value="P-loop containing nucleotide triphosphate hydrolases"/>
    <property type="match status" value="1"/>
</dbReference>
<evidence type="ECO:0000313" key="6">
    <source>
        <dbReference type="EMBL" id="BDB99412.1"/>
    </source>
</evidence>
<evidence type="ECO:0000256" key="2">
    <source>
        <dbReference type="ARBA" id="ARBA00022448"/>
    </source>
</evidence>
<dbReference type="PANTHER" id="PTHR43776">
    <property type="entry name" value="TRANSPORT ATP-BINDING PROTEIN"/>
    <property type="match status" value="1"/>
</dbReference>
<dbReference type="CDD" id="cd03257">
    <property type="entry name" value="ABC_NikE_OppD_transporters"/>
    <property type="match status" value="1"/>
</dbReference>
<dbReference type="GO" id="GO:0055085">
    <property type="term" value="P:transmembrane transport"/>
    <property type="evidence" value="ECO:0007669"/>
    <property type="project" value="UniProtKB-ARBA"/>
</dbReference>
<sequence>MEIYVGKSIRKYYASSKIGLLDRLTGKKPLFVKALDDVSITINEGEVLGVLGESGCGKTTLAKILATLEKPTYGELYFMGKNALKNEEFVRKHVSIVFQNPLLSLNPRLTVEELIYEVNKNKEEVKKLLDLVGLNYDYVKDKYPNELSGGQAQRVAIARALAKNPSLLILDEPTSALDASVQAQILNLLIDLQKELKITYLFITHNISVAKYISDRLMVLYAGKVVEEGSANDIFEKPLHPYTQGLISSVPKFGVKDLRPPSGEAPSLINPPPGCRFHPRCPFAMQICKVKEPPLLEVEGRKVACWLYTR</sequence>
<evidence type="ECO:0000259" key="5">
    <source>
        <dbReference type="PROSITE" id="PS50893"/>
    </source>
</evidence>
<dbReference type="InterPro" id="IPR003593">
    <property type="entry name" value="AAA+_ATPase"/>
</dbReference>
<name>A0AAQ4CUD1_9CREN</name>
<dbReference type="GO" id="GO:0015833">
    <property type="term" value="P:peptide transport"/>
    <property type="evidence" value="ECO:0007669"/>
    <property type="project" value="InterPro"/>
</dbReference>
<gene>
    <name evidence="6" type="ORF">SACC_24290</name>
</gene>
<keyword evidence="7" id="KW-1185">Reference proteome</keyword>
<dbReference type="GO" id="GO:0016887">
    <property type="term" value="F:ATP hydrolysis activity"/>
    <property type="evidence" value="ECO:0007669"/>
    <property type="project" value="InterPro"/>
</dbReference>
<dbReference type="PROSITE" id="PS00211">
    <property type="entry name" value="ABC_TRANSPORTER_1"/>
    <property type="match status" value="1"/>
</dbReference>
<dbReference type="Pfam" id="PF00005">
    <property type="entry name" value="ABC_tran"/>
    <property type="match status" value="1"/>
</dbReference>
<dbReference type="EMBL" id="AP025226">
    <property type="protein sequence ID" value="BDB99412.1"/>
    <property type="molecule type" value="Genomic_DNA"/>
</dbReference>
<dbReference type="KEGG" id="scas:SACC_24290"/>
<keyword evidence="2" id="KW-0813">Transport</keyword>
<keyword evidence="3" id="KW-0547">Nucleotide-binding</keyword>
<dbReference type="GeneID" id="68867151"/>
<reference evidence="6 7" key="1">
    <citation type="journal article" date="2022" name="Microbiol. Resour. Announc.">
        <title>Complete Genome Sequence of the Hyperthermophilic and Acidophilic Archaeon Saccharolobus caldissimus Strain HS-3T.</title>
        <authorList>
            <person name="Sakai H.D."/>
            <person name="Kurosawa N."/>
        </authorList>
    </citation>
    <scope>NUCLEOTIDE SEQUENCE [LARGE SCALE GENOMIC DNA]</scope>
    <source>
        <strain evidence="6 7">JCM32116</strain>
    </source>
</reference>
<dbReference type="AlphaFoldDB" id="A0AAQ4CUD1"/>
<dbReference type="SUPFAM" id="SSF52540">
    <property type="entry name" value="P-loop containing nucleoside triphosphate hydrolases"/>
    <property type="match status" value="1"/>
</dbReference>
<dbReference type="PANTHER" id="PTHR43776:SF7">
    <property type="entry name" value="D,D-DIPEPTIDE TRANSPORT ATP-BINDING PROTEIN DDPF-RELATED"/>
    <property type="match status" value="1"/>
</dbReference>
<evidence type="ECO:0000256" key="3">
    <source>
        <dbReference type="ARBA" id="ARBA00022741"/>
    </source>
</evidence>
<dbReference type="InterPro" id="IPR017871">
    <property type="entry name" value="ABC_transporter-like_CS"/>
</dbReference>
<dbReference type="InterPro" id="IPR027417">
    <property type="entry name" value="P-loop_NTPase"/>
</dbReference>
<organism evidence="6 7">
    <name type="scientific">Saccharolobus caldissimus</name>
    <dbReference type="NCBI Taxonomy" id="1702097"/>
    <lineage>
        <taxon>Archaea</taxon>
        <taxon>Thermoproteota</taxon>
        <taxon>Thermoprotei</taxon>
        <taxon>Sulfolobales</taxon>
        <taxon>Sulfolobaceae</taxon>
        <taxon>Saccharolobus</taxon>
    </lineage>
</organism>
<dbReference type="Proteomes" id="UP001319921">
    <property type="component" value="Chromosome"/>
</dbReference>